<dbReference type="GO" id="GO:0016776">
    <property type="term" value="F:phosphotransferase activity, phosphate group as acceptor"/>
    <property type="evidence" value="ECO:0007669"/>
    <property type="project" value="TreeGrafter"/>
</dbReference>
<keyword evidence="2" id="KW-1003">Cell membrane</keyword>
<dbReference type="GO" id="GO:0005886">
    <property type="term" value="C:plasma membrane"/>
    <property type="evidence" value="ECO:0007669"/>
    <property type="project" value="UniProtKB-SubCell"/>
</dbReference>
<evidence type="ECO:0000259" key="9">
    <source>
        <dbReference type="Pfam" id="PF00884"/>
    </source>
</evidence>
<comment type="subcellular location">
    <subcellularLocation>
        <location evidence="1">Cell inner membrane</location>
        <topology evidence="1">Multi-pass membrane protein</topology>
    </subcellularLocation>
</comment>
<keyword evidence="5 8" id="KW-0812">Transmembrane</keyword>
<feature type="transmembrane region" description="Helical" evidence="8">
    <location>
        <begin position="60"/>
        <end position="80"/>
    </location>
</feature>
<dbReference type="InterPro" id="IPR012549">
    <property type="entry name" value="EptA-like_N"/>
</dbReference>
<keyword evidence="6 8" id="KW-1133">Transmembrane helix</keyword>
<dbReference type="EMBL" id="FZOG01000002">
    <property type="protein sequence ID" value="SNS17232.1"/>
    <property type="molecule type" value="Genomic_DNA"/>
</dbReference>
<protein>
    <submittedName>
        <fullName evidence="11">Phosphatidylethanolamine:Kdo2-lipid A phosphoethanolamine transferase</fullName>
    </submittedName>
</protein>
<keyword evidence="4 11" id="KW-0808">Transferase</keyword>
<keyword evidence="12" id="KW-1185">Reference proteome</keyword>
<evidence type="ECO:0000256" key="2">
    <source>
        <dbReference type="ARBA" id="ARBA00022475"/>
    </source>
</evidence>
<reference evidence="12" key="1">
    <citation type="submission" date="2017-06" db="EMBL/GenBank/DDBJ databases">
        <authorList>
            <person name="Varghese N."/>
            <person name="Submissions S."/>
        </authorList>
    </citation>
    <scope>NUCLEOTIDE SEQUENCE [LARGE SCALE GENOMIC DNA]</scope>
    <source>
        <strain evidence="12">CIP 108523</strain>
    </source>
</reference>
<dbReference type="SUPFAM" id="SSF53649">
    <property type="entry name" value="Alkaline phosphatase-like"/>
    <property type="match status" value="1"/>
</dbReference>
<dbReference type="InterPro" id="IPR040423">
    <property type="entry name" value="PEA_transferase"/>
</dbReference>
<evidence type="ECO:0000256" key="3">
    <source>
        <dbReference type="ARBA" id="ARBA00022519"/>
    </source>
</evidence>
<dbReference type="Gene3D" id="3.40.720.10">
    <property type="entry name" value="Alkaline Phosphatase, subunit A"/>
    <property type="match status" value="1"/>
</dbReference>
<dbReference type="InterPro" id="IPR017850">
    <property type="entry name" value="Alkaline_phosphatase_core_sf"/>
</dbReference>
<dbReference type="PANTHER" id="PTHR30443:SF0">
    <property type="entry name" value="PHOSPHOETHANOLAMINE TRANSFERASE EPTA"/>
    <property type="match status" value="1"/>
</dbReference>
<evidence type="ECO:0000313" key="11">
    <source>
        <dbReference type="EMBL" id="SNS17232.1"/>
    </source>
</evidence>
<evidence type="ECO:0000256" key="5">
    <source>
        <dbReference type="ARBA" id="ARBA00022692"/>
    </source>
</evidence>
<evidence type="ECO:0000313" key="12">
    <source>
        <dbReference type="Proteomes" id="UP000242915"/>
    </source>
</evidence>
<evidence type="ECO:0000256" key="7">
    <source>
        <dbReference type="ARBA" id="ARBA00023136"/>
    </source>
</evidence>
<dbReference type="CDD" id="cd16017">
    <property type="entry name" value="LptA"/>
    <property type="match status" value="1"/>
</dbReference>
<dbReference type="AlphaFoldDB" id="A0A239CBH0"/>
<name>A0A239CBH0_9PSED</name>
<dbReference type="Pfam" id="PF00884">
    <property type="entry name" value="Sulfatase"/>
    <property type="match status" value="1"/>
</dbReference>
<dbReference type="GO" id="GO:0009244">
    <property type="term" value="P:lipopolysaccharide core region biosynthetic process"/>
    <property type="evidence" value="ECO:0007669"/>
    <property type="project" value="TreeGrafter"/>
</dbReference>
<feature type="domain" description="Phosphoethanolamine transferase N-terminal" evidence="10">
    <location>
        <begin position="70"/>
        <end position="218"/>
    </location>
</feature>
<dbReference type="InterPro" id="IPR000917">
    <property type="entry name" value="Sulfatase_N"/>
</dbReference>
<dbReference type="PANTHER" id="PTHR30443">
    <property type="entry name" value="INNER MEMBRANE PROTEIN"/>
    <property type="match status" value="1"/>
</dbReference>
<dbReference type="InterPro" id="IPR058130">
    <property type="entry name" value="PEA_transf_C"/>
</dbReference>
<evidence type="ECO:0000256" key="1">
    <source>
        <dbReference type="ARBA" id="ARBA00004429"/>
    </source>
</evidence>
<feature type="transmembrane region" description="Helical" evidence="8">
    <location>
        <begin position="87"/>
        <end position="110"/>
    </location>
</feature>
<dbReference type="Proteomes" id="UP000242915">
    <property type="component" value="Unassembled WGS sequence"/>
</dbReference>
<dbReference type="Pfam" id="PF08019">
    <property type="entry name" value="EptA_B_N"/>
    <property type="match status" value="1"/>
</dbReference>
<feature type="transmembrane region" description="Helical" evidence="8">
    <location>
        <begin position="130"/>
        <end position="151"/>
    </location>
</feature>
<dbReference type="NCBIfam" id="NF028537">
    <property type="entry name" value="P_eth_NH2_trans"/>
    <property type="match status" value="1"/>
</dbReference>
<keyword evidence="3" id="KW-0997">Cell inner membrane</keyword>
<keyword evidence="7 8" id="KW-0472">Membrane</keyword>
<proteinExistence type="predicted"/>
<feature type="transmembrane region" description="Helical" evidence="8">
    <location>
        <begin position="163"/>
        <end position="182"/>
    </location>
</feature>
<evidence type="ECO:0000256" key="4">
    <source>
        <dbReference type="ARBA" id="ARBA00022679"/>
    </source>
</evidence>
<gene>
    <name evidence="11" type="ORF">SAMN05216255_1601</name>
</gene>
<accession>A0A239CBH0</accession>
<feature type="transmembrane region" description="Helical" evidence="8">
    <location>
        <begin position="21"/>
        <end position="40"/>
    </location>
</feature>
<feature type="domain" description="Sulfatase N-terminal" evidence="9">
    <location>
        <begin position="247"/>
        <end position="533"/>
    </location>
</feature>
<sequence length="568" mass="62606">MKSTAGKTPGSTRISTWTVSMSRPLLTLVVAVWLILFANLPFWRTIWSGINGWSNGNPGFIASLPLFALMWTFILLSVLAWGRLTKLVLAIALLVSAAVSYFMSSFGIVIDSDMLTNVLQTDPAEVRELITARMLGWIFVVGVLPALLLTRVRITRRSMGRELAMKLASVVIAAACIGGIAMTEYQSYASLFRNHREIRLMLTPSNLVSAVHSYVRSEFKTPVKLEVVGADAHRIREVGVNRRPRLTVVMVGETARAANFGLDGYKRNTSPELAREGVLNFTEVSSCGTATAVSVPCMFQDVGRDEYKPEYAKNREGLLDVLQRAGVGVLWRDNNSGCKGACDRVPTDDVSHLNLADFCANGECHDDALLSGLQDYINSIKDDTLVVLHMKGSHGPFYSKRYPATYGKFTPVCDSSQLDQCSRQSIVNAYDNSLLYTDHVVAETLRLLKHNQASFDTALIYLSDHGESLGEGGVYLHGLPYAMAPKEQTHIPMVIWLSEGIKDHDGIQGQCMAALENQPWSQDNLFHSVLDLMAVQTSVYRPELDMFHTCKAVNQASVMSVDSAARIN</sequence>
<organism evidence="11 12">
    <name type="scientific">Pseudomonas segetis</name>
    <dbReference type="NCBI Taxonomy" id="298908"/>
    <lineage>
        <taxon>Bacteria</taxon>
        <taxon>Pseudomonadati</taxon>
        <taxon>Pseudomonadota</taxon>
        <taxon>Gammaproteobacteria</taxon>
        <taxon>Pseudomonadales</taxon>
        <taxon>Pseudomonadaceae</taxon>
        <taxon>Pseudomonas</taxon>
    </lineage>
</organism>
<evidence type="ECO:0000259" key="10">
    <source>
        <dbReference type="Pfam" id="PF08019"/>
    </source>
</evidence>
<evidence type="ECO:0000256" key="6">
    <source>
        <dbReference type="ARBA" id="ARBA00022989"/>
    </source>
</evidence>
<evidence type="ECO:0000256" key="8">
    <source>
        <dbReference type="SAM" id="Phobius"/>
    </source>
</evidence>